<name>A0A543NEX8_9ACTN</name>
<dbReference type="AlphaFoldDB" id="A0A543NEX8"/>
<evidence type="ECO:0000313" key="9">
    <source>
        <dbReference type="Proteomes" id="UP000317422"/>
    </source>
</evidence>
<feature type="compositionally biased region" description="Low complexity" evidence="5">
    <location>
        <begin position="287"/>
        <end position="297"/>
    </location>
</feature>
<evidence type="ECO:0000256" key="5">
    <source>
        <dbReference type="SAM" id="MobiDB-lite"/>
    </source>
</evidence>
<reference evidence="8 9" key="1">
    <citation type="submission" date="2019-06" db="EMBL/GenBank/DDBJ databases">
        <title>Sequencing the genomes of 1000 actinobacteria strains.</title>
        <authorList>
            <person name="Klenk H.-P."/>
        </authorList>
    </citation>
    <scope>NUCLEOTIDE SEQUENCE [LARGE SCALE GENOMIC DNA]</scope>
    <source>
        <strain evidence="8 9">DSM 45015</strain>
    </source>
</reference>
<evidence type="ECO:0000256" key="1">
    <source>
        <dbReference type="ARBA" id="ARBA00022679"/>
    </source>
</evidence>
<dbReference type="GO" id="GO:0004674">
    <property type="term" value="F:protein serine/threonine kinase activity"/>
    <property type="evidence" value="ECO:0007669"/>
    <property type="project" value="UniProtKB-KW"/>
</dbReference>
<evidence type="ECO:0000313" key="8">
    <source>
        <dbReference type="EMBL" id="TQN30398.1"/>
    </source>
</evidence>
<dbReference type="PANTHER" id="PTHR43289">
    <property type="entry name" value="MITOGEN-ACTIVATED PROTEIN KINASE KINASE KINASE 20-RELATED"/>
    <property type="match status" value="1"/>
</dbReference>
<keyword evidence="6" id="KW-0472">Membrane</keyword>
<dbReference type="InterPro" id="IPR000719">
    <property type="entry name" value="Prot_kinase_dom"/>
</dbReference>
<dbReference type="Gene3D" id="3.30.200.20">
    <property type="entry name" value="Phosphorylase Kinase, domain 1"/>
    <property type="match status" value="1"/>
</dbReference>
<dbReference type="PROSITE" id="PS50011">
    <property type="entry name" value="PROTEIN_KINASE_DOM"/>
    <property type="match status" value="1"/>
</dbReference>
<dbReference type="RefSeq" id="WP_246061996.1">
    <property type="nucleotide sequence ID" value="NZ_VFQC01000001.1"/>
</dbReference>
<organism evidence="8 9">
    <name type="scientific">Haloactinospora alba</name>
    <dbReference type="NCBI Taxonomy" id="405555"/>
    <lineage>
        <taxon>Bacteria</taxon>
        <taxon>Bacillati</taxon>
        <taxon>Actinomycetota</taxon>
        <taxon>Actinomycetes</taxon>
        <taxon>Streptosporangiales</taxon>
        <taxon>Nocardiopsidaceae</taxon>
        <taxon>Haloactinospora</taxon>
    </lineage>
</organism>
<dbReference type="GO" id="GO:0005524">
    <property type="term" value="F:ATP binding"/>
    <property type="evidence" value="ECO:0007669"/>
    <property type="project" value="UniProtKB-KW"/>
</dbReference>
<feature type="region of interest" description="Disordered" evidence="5">
    <location>
        <begin position="350"/>
        <end position="412"/>
    </location>
</feature>
<keyword evidence="1" id="KW-0808">Transferase</keyword>
<protein>
    <submittedName>
        <fullName evidence="8">Serine/threonine protein kinase</fullName>
    </submittedName>
</protein>
<dbReference type="InterPro" id="IPR011009">
    <property type="entry name" value="Kinase-like_dom_sf"/>
</dbReference>
<keyword evidence="6" id="KW-0812">Transmembrane</keyword>
<dbReference type="PANTHER" id="PTHR43289:SF34">
    <property type="entry name" value="SERINE_THREONINE-PROTEIN KINASE YBDM-RELATED"/>
    <property type="match status" value="1"/>
</dbReference>
<dbReference type="EMBL" id="VFQC01000001">
    <property type="protein sequence ID" value="TQN30398.1"/>
    <property type="molecule type" value="Genomic_DNA"/>
</dbReference>
<keyword evidence="3 8" id="KW-0418">Kinase</keyword>
<dbReference type="CDD" id="cd14014">
    <property type="entry name" value="STKc_PknB_like"/>
    <property type="match status" value="1"/>
</dbReference>
<keyword evidence="2" id="KW-0547">Nucleotide-binding</keyword>
<dbReference type="Proteomes" id="UP000317422">
    <property type="component" value="Unassembled WGS sequence"/>
</dbReference>
<dbReference type="SUPFAM" id="SSF56112">
    <property type="entry name" value="Protein kinase-like (PK-like)"/>
    <property type="match status" value="1"/>
</dbReference>
<feature type="compositionally biased region" description="Low complexity" evidence="5">
    <location>
        <begin position="359"/>
        <end position="381"/>
    </location>
</feature>
<evidence type="ECO:0000259" key="7">
    <source>
        <dbReference type="PROSITE" id="PS50011"/>
    </source>
</evidence>
<dbReference type="SMART" id="SM00220">
    <property type="entry name" value="S_TKc"/>
    <property type="match status" value="1"/>
</dbReference>
<evidence type="ECO:0000256" key="6">
    <source>
        <dbReference type="SAM" id="Phobius"/>
    </source>
</evidence>
<sequence>MVDPAPLQNGDPARLGRFGLLGRLGTGGQGVVYLGQDHDGSRVAVKTLNDQGTNDPDLRQRFRREAEAAQRVASFCTAAVLEADLDSAPPYIASEYVDGPSLQRRVEEHGPLSGGELNRVAVATLTALVAIHEAGIVHRDLKPANVLLGQGGARVIDFGVAQVAAGAGTLTNSSIGTPAYMAPEQISGDPVSPASDVFAWGSVMVYAATGRTPFPGDQVPAILHRILNGEPELDGLPETLRPLVASALAKDPNQRVSATDALMALLGKREYPAVAAAGAAGAGGAAGAQTAPAPTVADAGGPPTAVETARGRSGRRRGAGKWVLGVVVAMLLLAAAFGGLMLGRDLGGAPQAGTGGESSPGSSNNTESPPPTGTTTGGSPDETTETPSDDDTAPPREPATFDASYDGDWAGYGGTEEYQLDISEGDREATLEGDDCEYDLVLTDTSGTGYDAAATSADPDEEQCARPDSAHLEQRGGVVTVELGGDPDAETVTLRQEN</sequence>
<feature type="compositionally biased region" description="Acidic residues" evidence="5">
    <location>
        <begin position="382"/>
        <end position="392"/>
    </location>
</feature>
<keyword evidence="6" id="KW-1133">Transmembrane helix</keyword>
<feature type="domain" description="Protein kinase" evidence="7">
    <location>
        <begin position="18"/>
        <end position="274"/>
    </location>
</feature>
<keyword evidence="4" id="KW-0067">ATP-binding</keyword>
<evidence type="ECO:0000256" key="3">
    <source>
        <dbReference type="ARBA" id="ARBA00022777"/>
    </source>
</evidence>
<comment type="caution">
    <text evidence="8">The sequence shown here is derived from an EMBL/GenBank/DDBJ whole genome shotgun (WGS) entry which is preliminary data.</text>
</comment>
<keyword evidence="8" id="KW-0723">Serine/threonine-protein kinase</keyword>
<dbReference type="Pfam" id="PF00069">
    <property type="entry name" value="Pkinase"/>
    <property type="match status" value="1"/>
</dbReference>
<evidence type="ECO:0000256" key="2">
    <source>
        <dbReference type="ARBA" id="ARBA00022741"/>
    </source>
</evidence>
<accession>A0A543NEX8</accession>
<feature type="region of interest" description="Disordered" evidence="5">
    <location>
        <begin position="284"/>
        <end position="317"/>
    </location>
</feature>
<dbReference type="InterPro" id="IPR008271">
    <property type="entry name" value="Ser/Thr_kinase_AS"/>
</dbReference>
<dbReference type="PROSITE" id="PS00108">
    <property type="entry name" value="PROTEIN_KINASE_ST"/>
    <property type="match status" value="1"/>
</dbReference>
<evidence type="ECO:0000256" key="4">
    <source>
        <dbReference type="ARBA" id="ARBA00022840"/>
    </source>
</evidence>
<proteinExistence type="predicted"/>
<feature type="transmembrane region" description="Helical" evidence="6">
    <location>
        <begin position="322"/>
        <end position="342"/>
    </location>
</feature>
<dbReference type="Gene3D" id="1.10.510.10">
    <property type="entry name" value="Transferase(Phosphotransferase) domain 1"/>
    <property type="match status" value="1"/>
</dbReference>
<gene>
    <name evidence="8" type="ORF">FHX37_0275</name>
</gene>
<keyword evidence="9" id="KW-1185">Reference proteome</keyword>